<protein>
    <submittedName>
        <fullName evidence="2">Uncharacterized protein</fullName>
    </submittedName>
</protein>
<accession>A0A915J245</accession>
<proteinExistence type="predicted"/>
<keyword evidence="1" id="KW-1185">Reference proteome</keyword>
<dbReference type="WBParaSite" id="nRc.2.0.1.t20470-RA">
    <property type="protein sequence ID" value="nRc.2.0.1.t20470-RA"/>
    <property type="gene ID" value="nRc.2.0.1.g20470"/>
</dbReference>
<sequence length="148" mass="17059">MNNRRGQLSLSSSAFSAASFLELDFRMERLSGNIHDTRKSSHLFDAHYKLMFVLRDEVGMLKDNPPINIEVEDDIDELDAVEVHNDESHVPQEPIKQIAPNTSSYHSPYKYYNTFLHSINQQADDTDKMLLAFSKHFQSIDYLLDPPT</sequence>
<organism evidence="1 2">
    <name type="scientific">Romanomermis culicivorax</name>
    <name type="common">Nematode worm</name>
    <dbReference type="NCBI Taxonomy" id="13658"/>
    <lineage>
        <taxon>Eukaryota</taxon>
        <taxon>Metazoa</taxon>
        <taxon>Ecdysozoa</taxon>
        <taxon>Nematoda</taxon>
        <taxon>Enoplea</taxon>
        <taxon>Dorylaimia</taxon>
        <taxon>Mermithida</taxon>
        <taxon>Mermithoidea</taxon>
        <taxon>Mermithidae</taxon>
        <taxon>Romanomermis</taxon>
    </lineage>
</organism>
<name>A0A915J245_ROMCU</name>
<evidence type="ECO:0000313" key="2">
    <source>
        <dbReference type="WBParaSite" id="nRc.2.0.1.t20470-RA"/>
    </source>
</evidence>
<dbReference type="Proteomes" id="UP000887565">
    <property type="component" value="Unplaced"/>
</dbReference>
<reference evidence="2" key="1">
    <citation type="submission" date="2022-11" db="UniProtKB">
        <authorList>
            <consortium name="WormBaseParasite"/>
        </authorList>
    </citation>
    <scope>IDENTIFICATION</scope>
</reference>
<evidence type="ECO:0000313" key="1">
    <source>
        <dbReference type="Proteomes" id="UP000887565"/>
    </source>
</evidence>
<dbReference type="AlphaFoldDB" id="A0A915J245"/>